<dbReference type="GO" id="GO:0034080">
    <property type="term" value="P:CENP-A containing chromatin assembly"/>
    <property type="evidence" value="ECO:0007669"/>
    <property type="project" value="TreeGrafter"/>
</dbReference>
<feature type="compositionally biased region" description="Basic and acidic residues" evidence="7">
    <location>
        <begin position="109"/>
        <end position="153"/>
    </location>
</feature>
<dbReference type="InterPro" id="IPR019544">
    <property type="entry name" value="Tetratricopeptide_SHNi-TPR_dom"/>
</dbReference>
<dbReference type="VEuPathDB" id="VectorBase:ACUA014491"/>
<sequence>MAEKSETLVTKEERINEAKELFGRGSRNYCMKQYADAADDLSECCSIYSEVYGPNADELGLPYLMYAKSLIALGKDENNLIVAEGAEDEDDDDDDEAEEEEGEEGGNEANEKEQPDSSSADKEKEDESMETKEADGTAEKDNEAEDKADKTEGVESAAAAPAGSSGSKDTNGEPQPGPSTANGDTSVQEDAADNLQVAWEILELAVSIFQQQGEKGYENLPECYTELAGISFENSFFKEAIKDYVKALEIYKKTKKPDLRLLAEVNYKVGLCYMMEKEFEESIKSFKGAVSELEKVVEEEKAKEQTDDIKETILDLEQMKMEILEKITDVEDAIKTPIEDVKRELSKILVSGEGESNGKDLNNGAGTSSAAGGSSNGCSSKSSGASSKPANDISHLIKRKKPDSVTTEVEGSPAKKTASETEHVAASHETSAPETPGPKGPVETVFASTAVNVSGVLFGLSAVSFVSIKNKTSSSVKHASSIILLVDPFSLTVDYPWNGIQRMVCQNILFSSKKKHAKVSCRPMGLRFNHVRKEGKNEI</sequence>
<name>A0A182MBW8_9DIPT</name>
<dbReference type="GO" id="GO:0042393">
    <property type="term" value="F:histone binding"/>
    <property type="evidence" value="ECO:0007669"/>
    <property type="project" value="TreeGrafter"/>
</dbReference>
<evidence type="ECO:0000256" key="7">
    <source>
        <dbReference type="SAM" id="MobiDB-lite"/>
    </source>
</evidence>
<feature type="region of interest" description="Disordered" evidence="7">
    <location>
        <begin position="353"/>
        <end position="441"/>
    </location>
</feature>
<comment type="similarity">
    <text evidence="2">Belongs to the NASP family.</text>
</comment>
<dbReference type="SMART" id="SM00028">
    <property type="entry name" value="TPR"/>
    <property type="match status" value="3"/>
</dbReference>
<proteinExistence type="inferred from homology"/>
<feature type="compositionally biased region" description="Low complexity" evidence="7">
    <location>
        <begin position="364"/>
        <end position="387"/>
    </location>
</feature>
<dbReference type="SUPFAM" id="SSF48452">
    <property type="entry name" value="TPR-like"/>
    <property type="match status" value="1"/>
</dbReference>
<feature type="compositionally biased region" description="Low complexity" evidence="7">
    <location>
        <begin position="156"/>
        <end position="167"/>
    </location>
</feature>
<dbReference type="InterPro" id="IPR051730">
    <property type="entry name" value="NASP-like"/>
</dbReference>
<dbReference type="STRING" id="139723.A0A182MBW8"/>
<feature type="compositionally biased region" description="Basic and acidic residues" evidence="7">
    <location>
        <begin position="417"/>
        <end position="426"/>
    </location>
</feature>
<evidence type="ECO:0000313" key="10">
    <source>
        <dbReference type="Proteomes" id="UP000075883"/>
    </source>
</evidence>
<evidence type="ECO:0000256" key="3">
    <source>
        <dbReference type="ARBA" id="ARBA00022737"/>
    </source>
</evidence>
<keyword evidence="10" id="KW-1185">Reference proteome</keyword>
<dbReference type="GO" id="GO:0006335">
    <property type="term" value="P:DNA replication-dependent chromatin assembly"/>
    <property type="evidence" value="ECO:0007669"/>
    <property type="project" value="TreeGrafter"/>
</dbReference>
<reference evidence="9" key="2">
    <citation type="submission" date="2020-05" db="UniProtKB">
        <authorList>
            <consortium name="EnsemblMetazoa"/>
        </authorList>
    </citation>
    <scope>IDENTIFICATION</scope>
    <source>
        <strain evidence="9">A-37</strain>
    </source>
</reference>
<evidence type="ECO:0000256" key="4">
    <source>
        <dbReference type="ARBA" id="ARBA00022803"/>
    </source>
</evidence>
<dbReference type="EMBL" id="AXCM01005187">
    <property type="status" value="NOT_ANNOTATED_CDS"/>
    <property type="molecule type" value="Genomic_DNA"/>
</dbReference>
<dbReference type="EMBL" id="AXCM01005188">
    <property type="status" value="NOT_ANNOTATED_CDS"/>
    <property type="molecule type" value="Genomic_DNA"/>
</dbReference>
<dbReference type="PANTHER" id="PTHR15081">
    <property type="entry name" value="NUCLEAR AUTOANTIGENIC SPERM PROTEIN NASP -RELATED"/>
    <property type="match status" value="1"/>
</dbReference>
<dbReference type="GO" id="GO:0005654">
    <property type="term" value="C:nucleoplasm"/>
    <property type="evidence" value="ECO:0007669"/>
    <property type="project" value="TreeGrafter"/>
</dbReference>
<feature type="domain" description="Tetratricopeptide SHNi-TPR" evidence="8">
    <location>
        <begin position="221"/>
        <end position="257"/>
    </location>
</feature>
<feature type="coiled-coil region" evidence="6">
    <location>
        <begin position="283"/>
        <end position="322"/>
    </location>
</feature>
<feature type="region of interest" description="Disordered" evidence="7">
    <location>
        <begin position="83"/>
        <end position="186"/>
    </location>
</feature>
<dbReference type="EnsemblMetazoa" id="ACUA014491-RA">
    <property type="protein sequence ID" value="ACUA014491-PA"/>
    <property type="gene ID" value="ACUA014491"/>
</dbReference>
<protein>
    <recommendedName>
        <fullName evidence="8">Tetratricopeptide SHNi-TPR domain-containing protein</fullName>
    </recommendedName>
</protein>
<keyword evidence="4" id="KW-0802">TPR repeat</keyword>
<accession>A0A182MBW8</accession>
<dbReference type="PANTHER" id="PTHR15081:SF1">
    <property type="entry name" value="NUCLEAR AUTOANTIGENIC SPERM PROTEIN"/>
    <property type="match status" value="1"/>
</dbReference>
<reference evidence="10" key="1">
    <citation type="submission" date="2013-09" db="EMBL/GenBank/DDBJ databases">
        <title>The Genome Sequence of Anopheles culicifacies species A.</title>
        <authorList>
            <consortium name="The Broad Institute Genomics Platform"/>
            <person name="Neafsey D.E."/>
            <person name="Besansky N."/>
            <person name="Howell P."/>
            <person name="Walton C."/>
            <person name="Young S.K."/>
            <person name="Zeng Q."/>
            <person name="Gargeya S."/>
            <person name="Fitzgerald M."/>
            <person name="Haas B."/>
            <person name="Abouelleil A."/>
            <person name="Allen A.W."/>
            <person name="Alvarado L."/>
            <person name="Arachchi H.M."/>
            <person name="Berlin A.M."/>
            <person name="Chapman S.B."/>
            <person name="Gainer-Dewar J."/>
            <person name="Goldberg J."/>
            <person name="Griggs A."/>
            <person name="Gujja S."/>
            <person name="Hansen M."/>
            <person name="Howarth C."/>
            <person name="Imamovic A."/>
            <person name="Ireland A."/>
            <person name="Larimer J."/>
            <person name="McCowan C."/>
            <person name="Murphy C."/>
            <person name="Pearson M."/>
            <person name="Poon T.W."/>
            <person name="Priest M."/>
            <person name="Roberts A."/>
            <person name="Saif S."/>
            <person name="Shea T."/>
            <person name="Sisk P."/>
            <person name="Sykes S."/>
            <person name="Wortman J."/>
            <person name="Nusbaum C."/>
            <person name="Birren B."/>
        </authorList>
    </citation>
    <scope>NUCLEOTIDE SEQUENCE [LARGE SCALE GENOMIC DNA]</scope>
    <source>
        <strain evidence="10">A-37</strain>
    </source>
</reference>
<keyword evidence="3" id="KW-0677">Repeat</keyword>
<evidence type="ECO:0000256" key="6">
    <source>
        <dbReference type="SAM" id="Coils"/>
    </source>
</evidence>
<evidence type="ECO:0000256" key="5">
    <source>
        <dbReference type="ARBA" id="ARBA00023242"/>
    </source>
</evidence>
<feature type="compositionally biased region" description="Acidic residues" evidence="7">
    <location>
        <begin position="85"/>
        <end position="106"/>
    </location>
</feature>
<dbReference type="FunFam" id="1.25.40.10:FF:001855">
    <property type="entry name" value="AGAP002782-PA"/>
    <property type="match status" value="1"/>
</dbReference>
<dbReference type="Pfam" id="PF10516">
    <property type="entry name" value="SHNi-TPR"/>
    <property type="match status" value="1"/>
</dbReference>
<keyword evidence="6" id="KW-0175">Coiled coil</keyword>
<feature type="compositionally biased region" description="Polar residues" evidence="7">
    <location>
        <begin position="168"/>
        <end position="186"/>
    </location>
</feature>
<evidence type="ECO:0000256" key="1">
    <source>
        <dbReference type="ARBA" id="ARBA00004123"/>
    </source>
</evidence>
<evidence type="ECO:0000313" key="9">
    <source>
        <dbReference type="EnsemblMetazoa" id="ACUA014491-PA"/>
    </source>
</evidence>
<dbReference type="AlphaFoldDB" id="A0A182MBW8"/>
<organism evidence="9 10">
    <name type="scientific">Anopheles culicifacies</name>
    <dbReference type="NCBI Taxonomy" id="139723"/>
    <lineage>
        <taxon>Eukaryota</taxon>
        <taxon>Metazoa</taxon>
        <taxon>Ecdysozoa</taxon>
        <taxon>Arthropoda</taxon>
        <taxon>Hexapoda</taxon>
        <taxon>Insecta</taxon>
        <taxon>Pterygota</taxon>
        <taxon>Neoptera</taxon>
        <taxon>Endopterygota</taxon>
        <taxon>Diptera</taxon>
        <taxon>Nematocera</taxon>
        <taxon>Culicoidea</taxon>
        <taxon>Culicidae</taxon>
        <taxon>Anophelinae</taxon>
        <taxon>Anopheles</taxon>
        <taxon>culicifacies species complex</taxon>
    </lineage>
</organism>
<keyword evidence="5" id="KW-0539">Nucleus</keyword>
<dbReference type="InterPro" id="IPR019734">
    <property type="entry name" value="TPR_rpt"/>
</dbReference>
<evidence type="ECO:0000256" key="2">
    <source>
        <dbReference type="ARBA" id="ARBA00008402"/>
    </source>
</evidence>
<dbReference type="Gene3D" id="1.25.40.10">
    <property type="entry name" value="Tetratricopeptide repeat domain"/>
    <property type="match status" value="1"/>
</dbReference>
<dbReference type="Proteomes" id="UP000075883">
    <property type="component" value="Unassembled WGS sequence"/>
</dbReference>
<dbReference type="InterPro" id="IPR011990">
    <property type="entry name" value="TPR-like_helical_dom_sf"/>
</dbReference>
<evidence type="ECO:0000259" key="8">
    <source>
        <dbReference type="Pfam" id="PF10516"/>
    </source>
</evidence>
<comment type="subcellular location">
    <subcellularLocation>
        <location evidence="1">Nucleus</location>
    </subcellularLocation>
</comment>